<proteinExistence type="predicted"/>
<accession>E6U574</accession>
<evidence type="ECO:0000256" key="1">
    <source>
        <dbReference type="SAM" id="Phobius"/>
    </source>
</evidence>
<feature type="transmembrane region" description="Helical" evidence="1">
    <location>
        <begin position="112"/>
        <end position="132"/>
    </location>
</feature>
<keyword evidence="3" id="KW-1185">Reference proteome</keyword>
<evidence type="ECO:0000313" key="2">
    <source>
        <dbReference type="EMBL" id="ADU27887.1"/>
    </source>
</evidence>
<gene>
    <name evidence="2" type="ordered locus">Ethha_2388</name>
</gene>
<dbReference type="RefSeq" id="WP_013486233.1">
    <property type="nucleotide sequence ID" value="NC_014828.1"/>
</dbReference>
<dbReference type="HOGENOM" id="CLU_1352916_0_0_9"/>
<keyword evidence="1" id="KW-1133">Transmembrane helix</keyword>
<feature type="transmembrane region" description="Helical" evidence="1">
    <location>
        <begin position="161"/>
        <end position="182"/>
    </location>
</feature>
<dbReference type="AlphaFoldDB" id="E6U574"/>
<keyword evidence="1" id="KW-0472">Membrane</keyword>
<sequence length="202" mass="22201">MNLYQIGSLIVLIGSWLFYSTINWALAIKTDYPNKQLAWVPVANMWIYGKTVRFSNPLTVGMMFPFIASILSLFAPGNPVTVILDLVGIVVLLIATVRLFRCFGTSPANIWWVLLPIVGTIIFLVKFFGLLFSKNVPYTDLYAKNSADKKGVLTATPEWNALSTALALAIVAIIIIIVGSFFTTAASMQQAFEAAAHSSLYK</sequence>
<evidence type="ECO:0000313" key="3">
    <source>
        <dbReference type="Proteomes" id="UP000001551"/>
    </source>
</evidence>
<protein>
    <submittedName>
        <fullName evidence="2">Uncharacterized protein</fullName>
    </submittedName>
</protein>
<dbReference type="Proteomes" id="UP000001551">
    <property type="component" value="Chromosome"/>
</dbReference>
<dbReference type="EMBL" id="CP002400">
    <property type="protein sequence ID" value="ADU27887.1"/>
    <property type="molecule type" value="Genomic_DNA"/>
</dbReference>
<feature type="transmembrane region" description="Helical" evidence="1">
    <location>
        <begin position="80"/>
        <end position="100"/>
    </location>
</feature>
<keyword evidence="1" id="KW-0812">Transmembrane</keyword>
<reference evidence="2 3" key="1">
    <citation type="submission" date="2010-12" db="EMBL/GenBank/DDBJ databases">
        <title>Complete sequence of Ethanoligenens harbinense YUAN-3.</title>
        <authorList>
            <person name="Lucas S."/>
            <person name="Copeland A."/>
            <person name="Lapidus A."/>
            <person name="Cheng J.-F."/>
            <person name="Bruce D."/>
            <person name="Goodwin L."/>
            <person name="Pitluck S."/>
            <person name="Chertkov O."/>
            <person name="Misra M."/>
            <person name="Detter J.C."/>
            <person name="Han C."/>
            <person name="Tapia R."/>
            <person name="Land M."/>
            <person name="Hauser L."/>
            <person name="Jeffries C."/>
            <person name="Kyrpides N."/>
            <person name="Ivanova N."/>
            <person name="Mikhailova N."/>
            <person name="Wang A."/>
            <person name="Mouttaki H."/>
            <person name="He Z."/>
            <person name="Zhou J."/>
            <person name="Hemme C.L."/>
            <person name="Woyke T."/>
        </authorList>
    </citation>
    <scope>NUCLEOTIDE SEQUENCE [LARGE SCALE GENOMIC DNA]</scope>
    <source>
        <strain evidence="3">DSM 18485 / JCM 12961 / CGMCC 1.5033 / YUAN-3</strain>
    </source>
</reference>
<dbReference type="KEGG" id="eha:Ethha_2388"/>
<name>E6U574_ETHHY</name>
<organism evidence="2 3">
    <name type="scientific">Ethanoligenens harbinense (strain DSM 18485 / JCM 12961 / CGMCC 1.5033 / YUAN-3)</name>
    <dbReference type="NCBI Taxonomy" id="663278"/>
    <lineage>
        <taxon>Bacteria</taxon>
        <taxon>Bacillati</taxon>
        <taxon>Bacillota</taxon>
        <taxon>Clostridia</taxon>
        <taxon>Eubacteriales</taxon>
        <taxon>Oscillospiraceae</taxon>
        <taxon>Ethanoligenens</taxon>
    </lineage>
</organism>
<feature type="transmembrane region" description="Helical" evidence="1">
    <location>
        <begin position="54"/>
        <end position="74"/>
    </location>
</feature>
<feature type="transmembrane region" description="Helical" evidence="1">
    <location>
        <begin position="6"/>
        <end position="26"/>
    </location>
</feature>